<reference evidence="1 2" key="1">
    <citation type="journal article" date="2011" name="J. Bacteriol.">
        <title>Complete genome sequence of seawater bacterium Glaciecola nitratireducens FR1064T.</title>
        <authorList>
            <person name="Bian F."/>
            <person name="Qin Q.L."/>
            <person name="Xie B.B."/>
            <person name="Shu Y.L."/>
            <person name="Zhang X.Y."/>
            <person name="Yu Y."/>
            <person name="Chen B."/>
            <person name="Chen X.L."/>
            <person name="Zhou B.C."/>
            <person name="Zhang Y.Z."/>
        </authorList>
    </citation>
    <scope>NUCLEOTIDE SEQUENCE [LARGE SCALE GENOMIC DNA]</scope>
    <source>
        <strain evidence="2">JCM 12485 / KCTC 12276 / FR1064</strain>
    </source>
</reference>
<dbReference type="Proteomes" id="UP000009282">
    <property type="component" value="Chromosome"/>
</dbReference>
<organism evidence="1 2">
    <name type="scientific">Glaciecola nitratireducens (strain JCM 12485 / KCTC 12276 / FR1064)</name>
    <dbReference type="NCBI Taxonomy" id="1085623"/>
    <lineage>
        <taxon>Bacteria</taxon>
        <taxon>Pseudomonadati</taxon>
        <taxon>Pseudomonadota</taxon>
        <taxon>Gammaproteobacteria</taxon>
        <taxon>Alteromonadales</taxon>
        <taxon>Alteromonadaceae</taxon>
        <taxon>Brumicola</taxon>
    </lineage>
</organism>
<name>G4QI24_GLANF</name>
<protein>
    <submittedName>
        <fullName evidence="1">Uncharacterized protein</fullName>
    </submittedName>
</protein>
<sequence>MREEYVKHTTNAGYKGKDWLNKKRHSAGRRVPSAPRMGLQRLFIGPVLSFVSVNRDNVLID</sequence>
<dbReference type="STRING" id="1085623.GNIT_2460"/>
<gene>
    <name evidence="1" type="ordered locus">GNIT_2460</name>
</gene>
<proteinExistence type="predicted"/>
<dbReference type="RefSeq" id="WP_014109430.1">
    <property type="nucleotide sequence ID" value="NC_016041.1"/>
</dbReference>
<keyword evidence="2" id="KW-1185">Reference proteome</keyword>
<dbReference type="AlphaFoldDB" id="G4QI24"/>
<accession>G4QI24</accession>
<dbReference type="HOGENOM" id="CLU_2916009_0_0_6"/>
<evidence type="ECO:0000313" key="1">
    <source>
        <dbReference type="EMBL" id="AEP30557.1"/>
    </source>
</evidence>
<evidence type="ECO:0000313" key="2">
    <source>
        <dbReference type="Proteomes" id="UP000009282"/>
    </source>
</evidence>
<dbReference type="KEGG" id="gni:GNIT_2460"/>
<dbReference type="EMBL" id="CP003060">
    <property type="protein sequence ID" value="AEP30557.1"/>
    <property type="molecule type" value="Genomic_DNA"/>
</dbReference>